<gene>
    <name evidence="2" type="ORF">B0H16DRAFT_1724487</name>
</gene>
<feature type="region of interest" description="Disordered" evidence="1">
    <location>
        <begin position="545"/>
        <end position="600"/>
    </location>
</feature>
<feature type="compositionally biased region" description="Polar residues" evidence="1">
    <location>
        <begin position="412"/>
        <end position="427"/>
    </location>
</feature>
<evidence type="ECO:0000313" key="2">
    <source>
        <dbReference type="EMBL" id="KAJ7750557.1"/>
    </source>
</evidence>
<feature type="compositionally biased region" description="Basic and acidic residues" evidence="1">
    <location>
        <begin position="145"/>
        <end position="162"/>
    </location>
</feature>
<organism evidence="2 3">
    <name type="scientific">Mycena metata</name>
    <dbReference type="NCBI Taxonomy" id="1033252"/>
    <lineage>
        <taxon>Eukaryota</taxon>
        <taxon>Fungi</taxon>
        <taxon>Dikarya</taxon>
        <taxon>Basidiomycota</taxon>
        <taxon>Agaricomycotina</taxon>
        <taxon>Agaricomycetes</taxon>
        <taxon>Agaricomycetidae</taxon>
        <taxon>Agaricales</taxon>
        <taxon>Marasmiineae</taxon>
        <taxon>Mycenaceae</taxon>
        <taxon>Mycena</taxon>
    </lineage>
</organism>
<feature type="compositionally biased region" description="Low complexity" evidence="1">
    <location>
        <begin position="568"/>
        <end position="583"/>
    </location>
</feature>
<feature type="compositionally biased region" description="Low complexity" evidence="1">
    <location>
        <begin position="244"/>
        <end position="256"/>
    </location>
</feature>
<feature type="region of interest" description="Disordered" evidence="1">
    <location>
        <begin position="398"/>
        <end position="427"/>
    </location>
</feature>
<reference evidence="2" key="1">
    <citation type="submission" date="2023-03" db="EMBL/GenBank/DDBJ databases">
        <title>Massive genome expansion in bonnet fungi (Mycena s.s.) driven by repeated elements and novel gene families across ecological guilds.</title>
        <authorList>
            <consortium name="Lawrence Berkeley National Laboratory"/>
            <person name="Harder C.B."/>
            <person name="Miyauchi S."/>
            <person name="Viragh M."/>
            <person name="Kuo A."/>
            <person name="Thoen E."/>
            <person name="Andreopoulos B."/>
            <person name="Lu D."/>
            <person name="Skrede I."/>
            <person name="Drula E."/>
            <person name="Henrissat B."/>
            <person name="Morin E."/>
            <person name="Kohler A."/>
            <person name="Barry K."/>
            <person name="LaButti K."/>
            <person name="Morin E."/>
            <person name="Salamov A."/>
            <person name="Lipzen A."/>
            <person name="Mereny Z."/>
            <person name="Hegedus B."/>
            <person name="Baldrian P."/>
            <person name="Stursova M."/>
            <person name="Weitz H."/>
            <person name="Taylor A."/>
            <person name="Grigoriev I.V."/>
            <person name="Nagy L.G."/>
            <person name="Martin F."/>
            <person name="Kauserud H."/>
        </authorList>
    </citation>
    <scope>NUCLEOTIDE SEQUENCE</scope>
    <source>
        <strain evidence="2">CBHHK182m</strain>
    </source>
</reference>
<protein>
    <submittedName>
        <fullName evidence="2">Uncharacterized protein</fullName>
    </submittedName>
</protein>
<dbReference type="Proteomes" id="UP001215598">
    <property type="component" value="Unassembled WGS sequence"/>
</dbReference>
<evidence type="ECO:0000313" key="3">
    <source>
        <dbReference type="Proteomes" id="UP001215598"/>
    </source>
</evidence>
<dbReference type="AlphaFoldDB" id="A0AAD7IW55"/>
<comment type="caution">
    <text evidence="2">The sequence shown here is derived from an EMBL/GenBank/DDBJ whole genome shotgun (WGS) entry which is preliminary data.</text>
</comment>
<proteinExistence type="predicted"/>
<name>A0AAD7IW55_9AGAR</name>
<dbReference type="EMBL" id="JARKIB010000065">
    <property type="protein sequence ID" value="KAJ7750557.1"/>
    <property type="molecule type" value="Genomic_DNA"/>
</dbReference>
<feature type="region of interest" description="Disordered" evidence="1">
    <location>
        <begin position="225"/>
        <end position="273"/>
    </location>
</feature>
<feature type="compositionally biased region" description="Polar residues" evidence="1">
    <location>
        <begin position="116"/>
        <end position="127"/>
    </location>
</feature>
<evidence type="ECO:0000256" key="1">
    <source>
        <dbReference type="SAM" id="MobiDB-lite"/>
    </source>
</evidence>
<sequence length="626" mass="69706">MNTTPAAISPLENLFLTQPVWPNATTPTDSPTGDISRGWITPRLHPTEIDDSWPDSNFLLAKEEDRESTTHDNSLMNAIQNGDTMDLTELDAIPLEKQPFKRLQIPIPPRLDNKRFSWTSSSPMRTRTYSEGEMANKRNQPSLETPRKTTEPDHFNHHTPHNKCDDIARSNEAKNVIPQNPIEIVHDPATELRPALSQQLAESTNRWDRIRDAIHERTLQTASPNDWLTLSDSDDSIPSLESATNSSSSSIITSSDSDNKPGPPAKDGSAAEYPELPASQSYLHARVDDLIKATEALAQFTNILTVRLRELALTQSEHQGIDNNGVHSLLLPLTPPVSPQINPIVQRNQTVLYQLPQIWEIHREDHAPIPGVDLSEDEQELMPAESYMNIVLPDGADDDSANFADSGDDTTESTSKGSGISNESSPTYSPVTNLLLVFLPNVITETSARYMADTLHEWSASGTIFSPGGLSEWDTQRAFEKLTIDPKTIDVGSQFYNFQLASYGQGDKNEIGADLGGQFYAFQLPSYEKGPDDAIQAANYEEYQTNQMSDDQWRPTTTTLPQTSQNEATNADTSDASSTLASSPEPIEETDETNYPFPEMTDNFNWNVNEKTDQQMANFLRWLEEC</sequence>
<feature type="compositionally biased region" description="Polar residues" evidence="1">
    <location>
        <begin position="545"/>
        <end position="567"/>
    </location>
</feature>
<accession>A0AAD7IW55</accession>
<keyword evidence="3" id="KW-1185">Reference proteome</keyword>
<feature type="compositionally biased region" description="Acidic residues" evidence="1">
    <location>
        <begin position="398"/>
        <end position="411"/>
    </location>
</feature>
<feature type="region of interest" description="Disordered" evidence="1">
    <location>
        <begin position="114"/>
        <end position="162"/>
    </location>
</feature>